<dbReference type="GO" id="GO:0006352">
    <property type="term" value="P:DNA-templated transcription initiation"/>
    <property type="evidence" value="ECO:0007669"/>
    <property type="project" value="InterPro"/>
</dbReference>
<keyword evidence="4" id="KW-0731">Sigma factor</keyword>
<dbReference type="Pfam" id="PF04545">
    <property type="entry name" value="Sigma70_r4"/>
    <property type="match status" value="1"/>
</dbReference>
<dbReference type="InterPro" id="IPR007630">
    <property type="entry name" value="RNA_pol_sigma70_r4"/>
</dbReference>
<dbReference type="NCBIfam" id="TIGR02937">
    <property type="entry name" value="sigma70-ECF"/>
    <property type="match status" value="1"/>
</dbReference>
<dbReference type="SUPFAM" id="SSF88946">
    <property type="entry name" value="Sigma2 domain of RNA polymerase sigma factors"/>
    <property type="match status" value="1"/>
</dbReference>
<keyword evidence="6" id="KW-0804">Transcription</keyword>
<evidence type="ECO:0000256" key="5">
    <source>
        <dbReference type="ARBA" id="ARBA00023125"/>
    </source>
</evidence>
<dbReference type="SUPFAM" id="SSF88659">
    <property type="entry name" value="Sigma3 and sigma4 domains of RNA polymerase sigma factors"/>
    <property type="match status" value="1"/>
</dbReference>
<dbReference type="Pfam" id="PF04542">
    <property type="entry name" value="Sigma70_r2"/>
    <property type="match status" value="1"/>
</dbReference>
<dbReference type="InterPro" id="IPR000943">
    <property type="entry name" value="RNA_pol_sigma70"/>
</dbReference>
<dbReference type="EMBL" id="DVNE01000037">
    <property type="protein sequence ID" value="HIU61754.1"/>
    <property type="molecule type" value="Genomic_DNA"/>
</dbReference>
<dbReference type="PRINTS" id="PR00046">
    <property type="entry name" value="SIGMA70FCT"/>
</dbReference>
<evidence type="ECO:0000259" key="7">
    <source>
        <dbReference type="PROSITE" id="PS50943"/>
    </source>
</evidence>
<evidence type="ECO:0000313" key="9">
    <source>
        <dbReference type="Proteomes" id="UP000824110"/>
    </source>
</evidence>
<evidence type="ECO:0000256" key="6">
    <source>
        <dbReference type="ARBA" id="ARBA00023163"/>
    </source>
</evidence>
<dbReference type="InterPro" id="IPR014209">
    <property type="entry name" value="RNA_pol_sigma-K"/>
</dbReference>
<comment type="similarity">
    <text evidence="1">Belongs to the sigma-70 factor family.</text>
</comment>
<keyword evidence="3" id="KW-0805">Transcription regulation</keyword>
<reference evidence="8" key="1">
    <citation type="submission" date="2020-10" db="EMBL/GenBank/DDBJ databases">
        <authorList>
            <person name="Gilroy R."/>
        </authorList>
    </citation>
    <scope>NUCLEOTIDE SEQUENCE</scope>
    <source>
        <strain evidence="8">CHK195-12923</strain>
    </source>
</reference>
<gene>
    <name evidence="8" type="primary">sigK</name>
    <name evidence="8" type="ORF">IAB69_03805</name>
</gene>
<dbReference type="Proteomes" id="UP000824110">
    <property type="component" value="Unassembled WGS sequence"/>
</dbReference>
<dbReference type="PROSITE" id="PS00715">
    <property type="entry name" value="SIGMA70_1"/>
    <property type="match status" value="1"/>
</dbReference>
<dbReference type="Gene3D" id="1.20.120.1810">
    <property type="match status" value="1"/>
</dbReference>
<dbReference type="GO" id="GO:0003677">
    <property type="term" value="F:DNA binding"/>
    <property type="evidence" value="ECO:0007669"/>
    <property type="project" value="UniProtKB-KW"/>
</dbReference>
<evidence type="ECO:0000256" key="3">
    <source>
        <dbReference type="ARBA" id="ARBA00023015"/>
    </source>
</evidence>
<organism evidence="8 9">
    <name type="scientific">Candidatus Coproplasma excrementigallinarum</name>
    <dbReference type="NCBI Taxonomy" id="2840747"/>
    <lineage>
        <taxon>Bacteria</taxon>
        <taxon>Bacillati</taxon>
        <taxon>Bacillota</taxon>
        <taxon>Clostridia</taxon>
        <taxon>Eubacteriales</taxon>
        <taxon>Candidatus Coproplasma</taxon>
    </lineage>
</organism>
<dbReference type="NCBIfam" id="NF004471">
    <property type="entry name" value="PRK05803.1"/>
    <property type="match status" value="1"/>
</dbReference>
<evidence type="ECO:0000313" key="8">
    <source>
        <dbReference type="EMBL" id="HIU61754.1"/>
    </source>
</evidence>
<dbReference type="InterPro" id="IPR014284">
    <property type="entry name" value="RNA_pol_sigma-70_dom"/>
</dbReference>
<dbReference type="PROSITE" id="PS50943">
    <property type="entry name" value="HTH_CROC1"/>
    <property type="match status" value="1"/>
</dbReference>
<dbReference type="GO" id="GO:0030435">
    <property type="term" value="P:sporulation resulting in formation of a cellular spore"/>
    <property type="evidence" value="ECO:0007669"/>
    <property type="project" value="UniProtKB-KW"/>
</dbReference>
<accession>A0A9D1MKK7</accession>
<reference evidence="8" key="2">
    <citation type="journal article" date="2021" name="PeerJ">
        <title>Extensive microbial diversity within the chicken gut microbiome revealed by metagenomics and culture.</title>
        <authorList>
            <person name="Gilroy R."/>
            <person name="Ravi A."/>
            <person name="Getino M."/>
            <person name="Pursley I."/>
            <person name="Horton D.L."/>
            <person name="Alikhan N.F."/>
            <person name="Baker D."/>
            <person name="Gharbi K."/>
            <person name="Hall N."/>
            <person name="Watson M."/>
            <person name="Adriaenssens E.M."/>
            <person name="Foster-Nyarko E."/>
            <person name="Jarju S."/>
            <person name="Secka A."/>
            <person name="Antonio M."/>
            <person name="Oren A."/>
            <person name="Chaudhuri R.R."/>
            <person name="La Ragione R."/>
            <person name="Hildebrand F."/>
            <person name="Pallen M.J."/>
        </authorList>
    </citation>
    <scope>NUCLEOTIDE SEQUENCE</scope>
    <source>
        <strain evidence="8">CHK195-12923</strain>
    </source>
</reference>
<keyword evidence="2" id="KW-0749">Sporulation</keyword>
<sequence>MFFDFLSLLIGKIFLFTGAVQGKGSFPKPLSPEEEKRYLQLAHEGDKEAKNILIKHNMRLVAHIAKKYSGAAETDDLLSVGSIGLIKAINTYREGKGTQLATYTARCIENEILMLIRTGKKHKNTVSLTEPVGVDKDGNELTLIDLLPEREENVFARVERQIQREKFVKLLGEILAEREFEIICMRYGLKDGCPHPQREVAKKLGISRSYISRIEKRAIEKARKKLCRDDFFTD</sequence>
<dbReference type="PIRSF" id="PIRSF000770">
    <property type="entry name" value="RNA_pol_sigma-SigE/K"/>
    <property type="match status" value="1"/>
</dbReference>
<dbReference type="NCBIfam" id="TIGR02846">
    <property type="entry name" value="spore_sigmaK"/>
    <property type="match status" value="1"/>
</dbReference>
<keyword evidence="5" id="KW-0238">DNA-binding</keyword>
<evidence type="ECO:0000256" key="4">
    <source>
        <dbReference type="ARBA" id="ARBA00023082"/>
    </source>
</evidence>
<dbReference type="PANTHER" id="PTHR30376">
    <property type="entry name" value="SIGMA FACTOR RPOH HEAT SHOCK RELATED"/>
    <property type="match status" value="1"/>
</dbReference>
<evidence type="ECO:0000256" key="2">
    <source>
        <dbReference type="ARBA" id="ARBA00022969"/>
    </source>
</evidence>
<dbReference type="InterPro" id="IPR013324">
    <property type="entry name" value="RNA_pol_sigma_r3/r4-like"/>
</dbReference>
<feature type="domain" description="HTH cro/C1-type" evidence="7">
    <location>
        <begin position="197"/>
        <end position="216"/>
    </location>
</feature>
<dbReference type="InterPro" id="IPR001387">
    <property type="entry name" value="Cro/C1-type_HTH"/>
</dbReference>
<protein>
    <submittedName>
        <fullName evidence="8">RNA polymerase sporulation sigma factor SigK</fullName>
    </submittedName>
</protein>
<comment type="caution">
    <text evidence="8">The sequence shown here is derived from an EMBL/GenBank/DDBJ whole genome shotgun (WGS) entry which is preliminary data.</text>
</comment>
<dbReference type="InterPro" id="IPR050813">
    <property type="entry name" value="Sigma-70_Factor"/>
</dbReference>
<dbReference type="AlphaFoldDB" id="A0A9D1MKK7"/>
<dbReference type="PANTHER" id="PTHR30376:SF3">
    <property type="entry name" value="RNA POLYMERASE SIGMA FACTOR RPOH"/>
    <property type="match status" value="1"/>
</dbReference>
<proteinExistence type="inferred from homology"/>
<dbReference type="InterPro" id="IPR007627">
    <property type="entry name" value="RNA_pol_sigma70_r2"/>
</dbReference>
<dbReference type="Gene3D" id="1.10.10.10">
    <property type="entry name" value="Winged helix-like DNA-binding domain superfamily/Winged helix DNA-binding domain"/>
    <property type="match status" value="1"/>
</dbReference>
<dbReference type="InterPro" id="IPR036388">
    <property type="entry name" value="WH-like_DNA-bd_sf"/>
</dbReference>
<name>A0A9D1MKK7_9FIRM</name>
<dbReference type="InterPro" id="IPR013325">
    <property type="entry name" value="RNA_pol_sigma_r2"/>
</dbReference>
<evidence type="ECO:0000256" key="1">
    <source>
        <dbReference type="ARBA" id="ARBA00007788"/>
    </source>
</evidence>
<dbReference type="GO" id="GO:0016987">
    <property type="term" value="F:sigma factor activity"/>
    <property type="evidence" value="ECO:0007669"/>
    <property type="project" value="UniProtKB-KW"/>
</dbReference>